<evidence type="ECO:0000313" key="2">
    <source>
        <dbReference type="Proteomes" id="UP000798662"/>
    </source>
</evidence>
<sequence length="2081" mass="204723">MVLEVTDGPVGAEVRGGTGGVPPPAGDDVGGGSGGGGGDGGGGGRGGSGGDSGDGGGGGGVAAGSGAAAVGLAGDDAEVDGIFIAGRASVSPAVVGVAAAVNDGALGRGGVSGKGGASGRGGTSVGEGASDGDGASGGDGASTGGAGSAVESSAGATALVVTAPPRARAVIASAAASADGSPGSGAGSAAASPAGATAPMATPPPPALAATRPPADPTATAPAPASADDAPGSGARSALAPPAGATAPAATPPPPTHPADPAELLIVATDAVQLAALGHHPTEHYPLTTHGRRALATIGAARRAGVLQSDLAGHLGLSPSVLHHHLMGLLAGDLVQRRRLRYRAAPLARSGVSSYATPMPFTSRITLPRWSAGCGGGDGEDDDDAEELLEAGSRASGGGIDGSGSVAAASAGSVADANAADGQVNIKSPAPWSAAADRQRNSASLAQRVAAVLSALAAAGGEGNPLGRLSQRDIKLQLIPDAARDPELPPRAFETLRHRVWRAVRATLLRGGLVTEDVARAKMPNGRIVSTLCLSLTPPTAMALAGLPLESPHPLLAASAGGAFGGGDSEGWGGGAAGVDGAAATGDGDGDGGPVRLGTFLVEVSPGTQVRAIFAANGVRGASVPDVRDVIGALLGRRLLTRVVESVAASVGTKMVREHTGKALHKRHVLPQRGTEGAGVPATETAYLAPLFAKPPWPEEVGQVGSPGPGAGSTVGLWTLAKGTPASTAVPSSPQAVAVASATSAVTEAVAAAVAAVTHGGHSVAHSSPSAVAREPSSAPAAHAVATPAPPSPQIPAVAKAVAAAAAAKAVAAARLAAALASAQALVAASPRGATESITALTRRALLRCLLLERKALVRESLGRLIADAEGAPFSRMDRKVVGRLVDALVTAGEAEEVTLSRDTVLQGRSGSGGIGGGGGDESVAPAGDGEGGGGGGGAARAAVPTGAEASAAALRTPGTTHRVAGMVRLLVVPGLPSTAPEVRLALTVPPPGLAASPMVIGLADRRRRFGPDAGPDSGDAVVPDKTAAVLLQPRNRKRGRKVLGDFPQAPITLSPAGAGSVAGVRRGGASGKDESLLAAVHPRKGVLLARQSMLALLYARHYGMVTGAMVRARKLHLELLRLYVWVPAPGSVAEAAAAASAAVSAAATAVMAIEGRTAEDGGTAAAGDSRRPRVSVGGGTDSSTPGLAPGEPPAGTSAGGPATGSGAVGDGAAGAGAARPVRVATAPAPDCIPPALPLSGIGMDTSGAGSAAGGGAAASSSVVGAPEEPRDGPIVGDPATGNGTAVGSSTGPAAARPVWAAITPASGTARTPSSTRPLALPTFSITEAFEAMPLSTLAGVLGIYADIGPLDEAVAELPVGHLPPATRNAILRARPFVGQTRRTMGLLRRLGLVRLTPDGTRWLLERKGVADHPTFSGGRCVPPAAPAGGAEAATVAAAAAAAVSSPQPPPVPPTVWFEDEATVTDFWASLSSVACAFTRGGGRPAAKADAPQPASAAAAPAASANGARGGGGGGGGGGSGGGGGGGGGVDGASGGGGGGAGSGNDGAVAKAASFVLRDTVPEMYTVRNWNEDIRERVFSAATAISLEREFVRLAAAPAVSPAGEEASTAAATSDQPASVETPAVPATAAAGAATPLAERPRAGSTGWARSLSVLELYEAATRLRIPPLTAWCYYVYRQAHVMPLRVRKFLHSPVSLVKATRRRRRRAASSDECDSDSGGGMTLKAMGGGRPGRGDLLDDEEEAVSTGGSGADDDRDGRGAPPPSRRPRRRRRVGKDSAAAAAAVPGDDPADGTDFAALMDPFGVVPPTDGGRDGTAAAQRRRLRRHRQQHPDGTSSTDAGGYDSDYALDADAQTVGGVMTRARRMATRRHRGRPSSPSSSGAPELGVAAAAATAAASVAGYPRRSRKRPLPVGSADAAADAAGRQRRRRRQPLSQADAGALGASDAPSAGTRSPLRRSGRRGGRPGARSNADTAVTAAAGADPDSPPAPHRRRRRVPWPAALEVRLLAVVALARGLERIALTRAHRRLPSMFPVSRVGGAGDAEADAAGGGGGGGRQARRCPRRRWWLCRRRRARRPWWG</sequence>
<keyword evidence="2" id="KW-1185">Reference proteome</keyword>
<organism evidence="1 2">
    <name type="scientific">Pyropia yezoensis</name>
    <name type="common">Susabi-nori</name>
    <name type="synonym">Porphyra yezoensis</name>
    <dbReference type="NCBI Taxonomy" id="2788"/>
    <lineage>
        <taxon>Eukaryota</taxon>
        <taxon>Rhodophyta</taxon>
        <taxon>Bangiophyceae</taxon>
        <taxon>Bangiales</taxon>
        <taxon>Bangiaceae</taxon>
        <taxon>Pyropia</taxon>
    </lineage>
</organism>
<protein>
    <submittedName>
        <fullName evidence="1">Uncharacterized protein</fullName>
    </submittedName>
</protein>
<comment type="caution">
    <text evidence="1">The sequence shown here is derived from an EMBL/GenBank/DDBJ whole genome shotgun (WGS) entry which is preliminary data.</text>
</comment>
<accession>A0ACC3CFW1</accession>
<evidence type="ECO:0000313" key="1">
    <source>
        <dbReference type="EMBL" id="KAK1868990.1"/>
    </source>
</evidence>
<reference evidence="1" key="1">
    <citation type="submission" date="2019-11" db="EMBL/GenBank/DDBJ databases">
        <title>Nori genome reveals adaptations in red seaweeds to the harsh intertidal environment.</title>
        <authorList>
            <person name="Wang D."/>
            <person name="Mao Y."/>
        </authorList>
    </citation>
    <scope>NUCLEOTIDE SEQUENCE</scope>
    <source>
        <tissue evidence="1">Gametophyte</tissue>
    </source>
</reference>
<dbReference type="Proteomes" id="UP000798662">
    <property type="component" value="Chromosome 3"/>
</dbReference>
<proteinExistence type="predicted"/>
<gene>
    <name evidence="1" type="ORF">I4F81_011472</name>
</gene>
<name>A0ACC3CFW1_PYRYE</name>
<dbReference type="EMBL" id="CM020620">
    <property type="protein sequence ID" value="KAK1868990.1"/>
    <property type="molecule type" value="Genomic_DNA"/>
</dbReference>